<dbReference type="InterPro" id="IPR015424">
    <property type="entry name" value="PyrdxlP-dep_Trfase"/>
</dbReference>
<dbReference type="GO" id="GO:0000271">
    <property type="term" value="P:polysaccharide biosynthetic process"/>
    <property type="evidence" value="ECO:0007669"/>
    <property type="project" value="TreeGrafter"/>
</dbReference>
<keyword evidence="4" id="KW-1185">Reference proteome</keyword>
<keyword evidence="2" id="KW-0663">Pyridoxal phosphate</keyword>
<dbReference type="EMBL" id="BONY01000045">
    <property type="protein sequence ID" value="GIH08159.1"/>
    <property type="molecule type" value="Genomic_DNA"/>
</dbReference>
<accession>A0A8J3QCC5</accession>
<dbReference type="GO" id="GO:0008483">
    <property type="term" value="F:transaminase activity"/>
    <property type="evidence" value="ECO:0007669"/>
    <property type="project" value="TreeGrafter"/>
</dbReference>
<comment type="cofactor">
    <cofactor evidence="1">
        <name>pyridoxal 5'-phosphate</name>
        <dbReference type="ChEBI" id="CHEBI:597326"/>
    </cofactor>
</comment>
<comment type="similarity">
    <text evidence="2">Belongs to the DegT/DnrJ/EryC1 family.</text>
</comment>
<dbReference type="InterPro" id="IPR000653">
    <property type="entry name" value="DegT/StrS_aminotransferase"/>
</dbReference>
<dbReference type="Proteomes" id="UP000612899">
    <property type="component" value="Unassembled WGS sequence"/>
</dbReference>
<dbReference type="PANTHER" id="PTHR30244">
    <property type="entry name" value="TRANSAMINASE"/>
    <property type="match status" value="1"/>
</dbReference>
<proteinExistence type="inferred from homology"/>
<reference evidence="3" key="1">
    <citation type="submission" date="2021-01" db="EMBL/GenBank/DDBJ databases">
        <title>Whole genome shotgun sequence of Rhizocola hellebori NBRC 109834.</title>
        <authorList>
            <person name="Komaki H."/>
            <person name="Tamura T."/>
        </authorList>
    </citation>
    <scope>NUCLEOTIDE SEQUENCE</scope>
    <source>
        <strain evidence="3">NBRC 109834</strain>
    </source>
</reference>
<dbReference type="Gene3D" id="3.40.50.1820">
    <property type="entry name" value="alpha/beta hydrolase"/>
    <property type="match status" value="1"/>
</dbReference>
<dbReference type="Gene3D" id="3.40.640.10">
    <property type="entry name" value="Type I PLP-dependent aspartate aminotransferase-like (Major domain)"/>
    <property type="match status" value="1"/>
</dbReference>
<dbReference type="AlphaFoldDB" id="A0A8J3QCC5"/>
<dbReference type="InterPro" id="IPR015421">
    <property type="entry name" value="PyrdxlP-dep_Trfase_major"/>
</dbReference>
<evidence type="ECO:0000256" key="1">
    <source>
        <dbReference type="ARBA" id="ARBA00001933"/>
    </source>
</evidence>
<evidence type="ECO:0000313" key="4">
    <source>
        <dbReference type="Proteomes" id="UP000612899"/>
    </source>
</evidence>
<dbReference type="GO" id="GO:0030170">
    <property type="term" value="F:pyridoxal phosphate binding"/>
    <property type="evidence" value="ECO:0007669"/>
    <property type="project" value="TreeGrafter"/>
</dbReference>
<dbReference type="InterPro" id="IPR029058">
    <property type="entry name" value="AB_hydrolase_fold"/>
</dbReference>
<evidence type="ECO:0008006" key="5">
    <source>
        <dbReference type="Google" id="ProtNLM"/>
    </source>
</evidence>
<dbReference type="PANTHER" id="PTHR30244:SF34">
    <property type="entry name" value="DTDP-4-AMINO-4,6-DIDEOXYGALACTOSE TRANSAMINASE"/>
    <property type="match status" value="1"/>
</dbReference>
<gene>
    <name evidence="3" type="ORF">Rhe02_62260</name>
</gene>
<protein>
    <recommendedName>
        <fullName evidence="5">DegT/DnrJ/EryC1/StrS aminotransferase</fullName>
    </recommendedName>
</protein>
<organism evidence="3 4">
    <name type="scientific">Rhizocola hellebori</name>
    <dbReference type="NCBI Taxonomy" id="1392758"/>
    <lineage>
        <taxon>Bacteria</taxon>
        <taxon>Bacillati</taxon>
        <taxon>Actinomycetota</taxon>
        <taxon>Actinomycetes</taxon>
        <taxon>Micromonosporales</taxon>
        <taxon>Micromonosporaceae</taxon>
        <taxon>Rhizocola</taxon>
    </lineage>
</organism>
<evidence type="ECO:0000256" key="2">
    <source>
        <dbReference type="RuleBase" id="RU004508"/>
    </source>
</evidence>
<sequence length="627" mass="67689">MWDSRVARLLDRTPSHRFSQGEVAELRRWSGEVRAVVQRLALPEQCVLAVQESRRLDSDGLSREELVFRRDDGSTFTAMLVRPDEQTQQGAVVAYGADPDALALDGLTVLALSTVDEADDEALLLVGRSRLAAGVDDVLSALAWLRDHQQIETIGLYGTDAVVLHAALIAGGGAPVAVDAAIGSYTDAGNRELALPGILRYADLPDLYAALAPRPLWLAGENATVSGAYKAFGAEEQLQIGKPLASFFGNARVATPGIPPLKVHFGIPARLEIADRLDQVLASGMLTQGKLVVEFEKLAQRFTGAESIAVSTGTAALDIAYQLLNVAGKTVLAPVNTFFATAASIERMGGKVDFVDVELDGFGMDPQSLREALARHDDVAAVVVVHIGGIVAPSFKEVLAECAARGIPVVEDTAHALGATLDGQLAGTLGAMGTYSLHPAKVATSGEGGFFVAKDQAHLDAARKLRDHGKISIDKNVHDRLGNNWRLSEVHAAVGLAHFAQLDDMLAMRRALAAWYDENIDSVPRVKRYAIPTGSVSNYYKYMAILDPSIDRAELKARLRQRHGVSLAGEVYDVLLSDQPYFAERFAGRTFERAEWFTRHHICLPAFPSMTTAEQRHVLHALRTELS</sequence>
<comment type="caution">
    <text evidence="3">The sequence shown here is derived from an EMBL/GenBank/DDBJ whole genome shotgun (WGS) entry which is preliminary data.</text>
</comment>
<dbReference type="Pfam" id="PF01041">
    <property type="entry name" value="DegT_DnrJ_EryC1"/>
    <property type="match status" value="1"/>
</dbReference>
<evidence type="ECO:0000313" key="3">
    <source>
        <dbReference type="EMBL" id="GIH08159.1"/>
    </source>
</evidence>
<dbReference type="SUPFAM" id="SSF53383">
    <property type="entry name" value="PLP-dependent transferases"/>
    <property type="match status" value="1"/>
</dbReference>
<name>A0A8J3QCC5_9ACTN</name>